<dbReference type="Pfam" id="PF03188">
    <property type="entry name" value="Cytochrom_B561"/>
    <property type="match status" value="1"/>
</dbReference>
<name>A0A7S4M4W4_9STRA</name>
<sequence>MVTGFPKIKANAKPSPMRYRLAVAFCSLFSLGGGYFAALQPSGAGWRDPFSYHPLLMMIGFVGLMGSAAVTKKLGGYTNTKNHGIMSFLGLLCAFGGLYAIYQNKEKFGKPHLNSGHSVVGLLALTGATSVGLAGAVFLHPDFGSDKQNKTIRFVHHWTGKITLIAAFFSCMLGLNQLTENPIILIGFSFPLVALVPLAVM</sequence>
<keyword evidence="4" id="KW-0349">Heme</keyword>
<feature type="transmembrane region" description="Helical" evidence="11">
    <location>
        <begin position="50"/>
        <end position="71"/>
    </location>
</feature>
<comment type="cofactor">
    <cofactor evidence="1">
        <name>heme b</name>
        <dbReference type="ChEBI" id="CHEBI:60344"/>
    </cofactor>
</comment>
<dbReference type="CDD" id="cd08761">
    <property type="entry name" value="Cyt_b561_CYB561D2_like"/>
    <property type="match status" value="1"/>
</dbReference>
<feature type="transmembrane region" description="Helical" evidence="11">
    <location>
        <begin position="122"/>
        <end position="143"/>
    </location>
</feature>
<feature type="transmembrane region" description="Helical" evidence="11">
    <location>
        <begin position="155"/>
        <end position="175"/>
    </location>
</feature>
<dbReference type="GO" id="GO:0016020">
    <property type="term" value="C:membrane"/>
    <property type="evidence" value="ECO:0007669"/>
    <property type="project" value="UniProtKB-SubCell"/>
</dbReference>
<keyword evidence="10 11" id="KW-0472">Membrane</keyword>
<dbReference type="SMART" id="SM00665">
    <property type="entry name" value="B561"/>
    <property type="match status" value="1"/>
</dbReference>
<keyword evidence="6" id="KW-0479">Metal-binding</keyword>
<keyword evidence="3" id="KW-0813">Transport</keyword>
<evidence type="ECO:0000256" key="2">
    <source>
        <dbReference type="ARBA" id="ARBA00004141"/>
    </source>
</evidence>
<dbReference type="InterPro" id="IPR043205">
    <property type="entry name" value="CYB561/CYBRD1-like"/>
</dbReference>
<evidence type="ECO:0000256" key="6">
    <source>
        <dbReference type="ARBA" id="ARBA00022723"/>
    </source>
</evidence>
<dbReference type="EMBL" id="HBKQ01001359">
    <property type="protein sequence ID" value="CAE2201587.1"/>
    <property type="molecule type" value="Transcribed_RNA"/>
</dbReference>
<evidence type="ECO:0000256" key="9">
    <source>
        <dbReference type="ARBA" id="ARBA00023004"/>
    </source>
</evidence>
<proteinExistence type="predicted"/>
<keyword evidence="9" id="KW-0408">Iron</keyword>
<protein>
    <recommendedName>
        <fullName evidence="12">Cytochrome b561 domain-containing protein</fullName>
    </recommendedName>
</protein>
<dbReference type="GO" id="GO:0046872">
    <property type="term" value="F:metal ion binding"/>
    <property type="evidence" value="ECO:0007669"/>
    <property type="project" value="UniProtKB-KW"/>
</dbReference>
<organism evidence="13">
    <name type="scientific">Odontella aurita</name>
    <dbReference type="NCBI Taxonomy" id="265563"/>
    <lineage>
        <taxon>Eukaryota</taxon>
        <taxon>Sar</taxon>
        <taxon>Stramenopiles</taxon>
        <taxon>Ochrophyta</taxon>
        <taxon>Bacillariophyta</taxon>
        <taxon>Mediophyceae</taxon>
        <taxon>Biddulphiophycidae</taxon>
        <taxon>Eupodiscales</taxon>
        <taxon>Odontellaceae</taxon>
        <taxon>Odontella</taxon>
    </lineage>
</organism>
<dbReference type="Gene3D" id="1.20.120.1770">
    <property type="match status" value="1"/>
</dbReference>
<dbReference type="PROSITE" id="PS50939">
    <property type="entry name" value="CYTOCHROME_B561"/>
    <property type="match status" value="1"/>
</dbReference>
<dbReference type="PANTHER" id="PTHR10106">
    <property type="entry name" value="CYTOCHROME B561-RELATED"/>
    <property type="match status" value="1"/>
</dbReference>
<dbReference type="GO" id="GO:0016491">
    <property type="term" value="F:oxidoreductase activity"/>
    <property type="evidence" value="ECO:0007669"/>
    <property type="project" value="InterPro"/>
</dbReference>
<evidence type="ECO:0000256" key="7">
    <source>
        <dbReference type="ARBA" id="ARBA00022982"/>
    </source>
</evidence>
<dbReference type="AlphaFoldDB" id="A0A7S4M4W4"/>
<dbReference type="PANTHER" id="PTHR10106:SF0">
    <property type="entry name" value="LD36721P"/>
    <property type="match status" value="1"/>
</dbReference>
<evidence type="ECO:0000256" key="8">
    <source>
        <dbReference type="ARBA" id="ARBA00022989"/>
    </source>
</evidence>
<evidence type="ECO:0000256" key="10">
    <source>
        <dbReference type="ARBA" id="ARBA00023136"/>
    </source>
</evidence>
<reference evidence="13" key="1">
    <citation type="submission" date="2021-01" db="EMBL/GenBank/DDBJ databases">
        <authorList>
            <person name="Corre E."/>
            <person name="Pelletier E."/>
            <person name="Niang G."/>
            <person name="Scheremetjew M."/>
            <person name="Finn R."/>
            <person name="Kale V."/>
            <person name="Holt S."/>
            <person name="Cochrane G."/>
            <person name="Meng A."/>
            <person name="Brown T."/>
            <person name="Cohen L."/>
        </authorList>
    </citation>
    <scope>NUCLEOTIDE SEQUENCE</scope>
    <source>
        <strain evidence="13">Isolate 1302-5</strain>
    </source>
</reference>
<keyword evidence="5 11" id="KW-0812">Transmembrane</keyword>
<evidence type="ECO:0000313" key="13">
    <source>
        <dbReference type="EMBL" id="CAE2201587.1"/>
    </source>
</evidence>
<evidence type="ECO:0000256" key="4">
    <source>
        <dbReference type="ARBA" id="ARBA00022617"/>
    </source>
</evidence>
<accession>A0A7S4M4W4</accession>
<keyword evidence="8 11" id="KW-1133">Transmembrane helix</keyword>
<feature type="domain" description="Cytochrome b561" evidence="12">
    <location>
        <begin position="17"/>
        <end position="201"/>
    </location>
</feature>
<evidence type="ECO:0000259" key="12">
    <source>
        <dbReference type="PROSITE" id="PS50939"/>
    </source>
</evidence>
<gene>
    <name evidence="13" type="ORF">OAUR00152_LOCUS953</name>
</gene>
<feature type="transmembrane region" description="Helical" evidence="11">
    <location>
        <begin position="83"/>
        <end position="102"/>
    </location>
</feature>
<feature type="transmembrane region" description="Helical" evidence="11">
    <location>
        <begin position="21"/>
        <end position="38"/>
    </location>
</feature>
<evidence type="ECO:0000256" key="1">
    <source>
        <dbReference type="ARBA" id="ARBA00001970"/>
    </source>
</evidence>
<evidence type="ECO:0000256" key="3">
    <source>
        <dbReference type="ARBA" id="ARBA00022448"/>
    </source>
</evidence>
<keyword evidence="7" id="KW-0249">Electron transport</keyword>
<dbReference type="InterPro" id="IPR006593">
    <property type="entry name" value="Cyt_b561/ferric_Rdtase_TM"/>
</dbReference>
<feature type="transmembrane region" description="Helical" evidence="11">
    <location>
        <begin position="181"/>
        <end position="200"/>
    </location>
</feature>
<comment type="subcellular location">
    <subcellularLocation>
        <location evidence="2">Membrane</location>
        <topology evidence="2">Multi-pass membrane protein</topology>
    </subcellularLocation>
</comment>
<evidence type="ECO:0000256" key="5">
    <source>
        <dbReference type="ARBA" id="ARBA00022692"/>
    </source>
</evidence>
<evidence type="ECO:0000256" key="11">
    <source>
        <dbReference type="SAM" id="Phobius"/>
    </source>
</evidence>